<dbReference type="InterPro" id="IPR018540">
    <property type="entry name" value="Spo0E-like"/>
</dbReference>
<evidence type="ECO:0000313" key="1">
    <source>
        <dbReference type="EMBL" id="MFC0557596.1"/>
    </source>
</evidence>
<dbReference type="RefSeq" id="WP_273845246.1">
    <property type="nucleotide sequence ID" value="NZ_JAQQWT010000012.1"/>
</dbReference>
<name>A0ABV6N9Y8_9BACI</name>
<organism evidence="1 2">
    <name type="scientific">Halalkalibacter alkalisediminis</name>
    <dbReference type="NCBI Taxonomy" id="935616"/>
    <lineage>
        <taxon>Bacteria</taxon>
        <taxon>Bacillati</taxon>
        <taxon>Bacillota</taxon>
        <taxon>Bacilli</taxon>
        <taxon>Bacillales</taxon>
        <taxon>Bacillaceae</taxon>
        <taxon>Halalkalibacter</taxon>
    </lineage>
</organism>
<proteinExistence type="predicted"/>
<dbReference type="InterPro" id="IPR037208">
    <property type="entry name" value="Spo0E-like_sf"/>
</dbReference>
<evidence type="ECO:0000313" key="2">
    <source>
        <dbReference type="Proteomes" id="UP001589833"/>
    </source>
</evidence>
<keyword evidence="2" id="KW-1185">Reference proteome</keyword>
<dbReference type="Pfam" id="PF09388">
    <property type="entry name" value="SpoOE-like"/>
    <property type="match status" value="1"/>
</dbReference>
<dbReference type="SUPFAM" id="SSF140500">
    <property type="entry name" value="BAS1536-like"/>
    <property type="match status" value="1"/>
</dbReference>
<sequence>MKKEEILSLIELKREQLYFYVENFGMVSKEALKCSEELDIFIITYQKLRD</sequence>
<protein>
    <submittedName>
        <fullName evidence="1">Spo0E family sporulation regulatory protein-aspartic acid phosphatase</fullName>
    </submittedName>
</protein>
<gene>
    <name evidence="1" type="ORF">ACFFH4_00830</name>
</gene>
<dbReference type="InterPro" id="IPR036638">
    <property type="entry name" value="HLH_DNA-bd_sf"/>
</dbReference>
<accession>A0ABV6N9Y8</accession>
<dbReference type="Proteomes" id="UP001589833">
    <property type="component" value="Unassembled WGS sequence"/>
</dbReference>
<dbReference type="EMBL" id="JBHLTR010000002">
    <property type="protein sequence ID" value="MFC0557596.1"/>
    <property type="molecule type" value="Genomic_DNA"/>
</dbReference>
<reference evidence="1 2" key="1">
    <citation type="submission" date="2024-09" db="EMBL/GenBank/DDBJ databases">
        <authorList>
            <person name="Sun Q."/>
            <person name="Mori K."/>
        </authorList>
    </citation>
    <scope>NUCLEOTIDE SEQUENCE [LARGE SCALE GENOMIC DNA]</scope>
    <source>
        <strain evidence="1 2">NCAIM B.02301</strain>
    </source>
</reference>
<comment type="caution">
    <text evidence="1">The sequence shown here is derived from an EMBL/GenBank/DDBJ whole genome shotgun (WGS) entry which is preliminary data.</text>
</comment>
<dbReference type="Gene3D" id="4.10.280.10">
    <property type="entry name" value="Helix-loop-helix DNA-binding domain"/>
    <property type="match status" value="1"/>
</dbReference>